<gene>
    <name evidence="1" type="ORF">WI372_05325</name>
</gene>
<reference evidence="1 2" key="1">
    <citation type="submission" date="2024-02" db="EMBL/GenBank/DDBJ databases">
        <title>A novel Gemmatimonadota bacterium.</title>
        <authorList>
            <person name="Du Z.-J."/>
            <person name="Ye Y.-Q."/>
        </authorList>
    </citation>
    <scope>NUCLEOTIDE SEQUENCE [LARGE SCALE GENOMIC DNA]</scope>
    <source>
        <strain evidence="1 2">DH-20</strain>
    </source>
</reference>
<name>A0ABU9E9Y0_9BACT</name>
<dbReference type="RefSeq" id="WP_405287889.1">
    <property type="nucleotide sequence ID" value="NZ_JBBHLJ010000002.1"/>
</dbReference>
<comment type="caution">
    <text evidence="1">The sequence shown here is derived from an EMBL/GenBank/DDBJ whole genome shotgun (WGS) entry which is preliminary data.</text>
</comment>
<accession>A0ABU9E9Y0</accession>
<dbReference type="InterPro" id="IPR011989">
    <property type="entry name" value="ARM-like"/>
</dbReference>
<dbReference type="InterPro" id="IPR016024">
    <property type="entry name" value="ARM-type_fold"/>
</dbReference>
<organism evidence="1 2">
    <name type="scientific">Gaopeijia maritima</name>
    <dbReference type="NCBI Taxonomy" id="3119007"/>
    <lineage>
        <taxon>Bacteria</taxon>
        <taxon>Pseudomonadati</taxon>
        <taxon>Gemmatimonadota</taxon>
        <taxon>Longimicrobiia</taxon>
        <taxon>Gaopeijiales</taxon>
        <taxon>Gaopeijiaceae</taxon>
        <taxon>Gaopeijia</taxon>
    </lineage>
</organism>
<keyword evidence="2" id="KW-1185">Reference proteome</keyword>
<evidence type="ECO:0008006" key="3">
    <source>
        <dbReference type="Google" id="ProtNLM"/>
    </source>
</evidence>
<dbReference type="SUPFAM" id="SSF48371">
    <property type="entry name" value="ARM repeat"/>
    <property type="match status" value="1"/>
</dbReference>
<protein>
    <recommendedName>
        <fullName evidence="3">HEAT repeat domain-containing protein</fullName>
    </recommendedName>
</protein>
<sequence>MMSSEIADRGTETEAMRAPVVELLLEVSIGVHRHAMYPAGHPSLKPVAAETLQRLTRALGEGDSLRLGVLRDRFIEGDAHSDPRHPILSELAARIHDHEVASIEFRRGVSAAELRDLLRLLAPEVERGAPPLGTLPADRRPNWPHITVDVLHYDALVLAQSGAPEDARTADLWRALVRSASSGASTGEGHATGASVAAAVRERADDPLQMSLVAGYLGPLLEALGPESDDASEGVREELAGFLVALGPEARADLLRTGGDAAWRMDLIRAASRSLDLEGLLSLVDAAAAASGQPISNSMTRLLTKMASHGAGDDPASRRRADASVRENVLSLLRDWTLADPNPDAYTGVLDALSRTDGDARGTLPPPSEVEVALRLVTLSVEVDQWTHRSEAALRSALDAGRLTDVYRILDGLAELPGARPPREALRTPVWVRRAVACEALDEAAVARLALEAGPKAIPALMDGLIAGRTRDVRRVLFDTLAHLGGAVIPEIEARLPTPHWFVARNLLNLLAALPDRSQRIDPLRYLQHDDRRVRRAAFPVAVRDPERAERALLLALGDRDERLAQLALLHLDRAATDDVLRAVVSRVVLAGRSAELRILGVRSLRGRPEPLVRDALAELVTRGLNAPAEHARAGGALALAGLQVLVPQWPGDDRVAALLESARRAADPMLRCAAEAL</sequence>
<dbReference type="Proteomes" id="UP001484239">
    <property type="component" value="Unassembled WGS sequence"/>
</dbReference>
<dbReference type="EMBL" id="JBBHLI010000002">
    <property type="protein sequence ID" value="MEK9500390.1"/>
    <property type="molecule type" value="Genomic_DNA"/>
</dbReference>
<evidence type="ECO:0000313" key="1">
    <source>
        <dbReference type="EMBL" id="MEK9500390.1"/>
    </source>
</evidence>
<proteinExistence type="predicted"/>
<dbReference type="Gene3D" id="1.25.10.10">
    <property type="entry name" value="Leucine-rich Repeat Variant"/>
    <property type="match status" value="1"/>
</dbReference>
<evidence type="ECO:0000313" key="2">
    <source>
        <dbReference type="Proteomes" id="UP001484239"/>
    </source>
</evidence>